<name>A0AAW0DRM4_9AGAR</name>
<comment type="caution">
    <text evidence="2">The sequence shown here is derived from an EMBL/GenBank/DDBJ whole genome shotgun (WGS) entry which is preliminary data.</text>
</comment>
<feature type="region of interest" description="Disordered" evidence="1">
    <location>
        <begin position="180"/>
        <end position="204"/>
    </location>
</feature>
<dbReference type="AlphaFoldDB" id="A0AAW0DRM4"/>
<accession>A0AAW0DRM4</accession>
<protein>
    <submittedName>
        <fullName evidence="2">Uncharacterized protein</fullName>
    </submittedName>
</protein>
<proteinExistence type="predicted"/>
<evidence type="ECO:0000313" key="3">
    <source>
        <dbReference type="Proteomes" id="UP001383192"/>
    </source>
</evidence>
<evidence type="ECO:0000256" key="1">
    <source>
        <dbReference type="SAM" id="MobiDB-lite"/>
    </source>
</evidence>
<gene>
    <name evidence="2" type="ORF">VNI00_003113</name>
</gene>
<keyword evidence="3" id="KW-1185">Reference proteome</keyword>
<dbReference type="Proteomes" id="UP001383192">
    <property type="component" value="Unassembled WGS sequence"/>
</dbReference>
<dbReference type="EMBL" id="JAYKXP010000008">
    <property type="protein sequence ID" value="KAK7054650.1"/>
    <property type="molecule type" value="Genomic_DNA"/>
</dbReference>
<sequence length="204" mass="21764">MSFSLPLQALGTFQLIIRIPGNGATMRPSFELKSLPASKLLRGVSCNTLTSSSIHFEVVEEGDGSGLTLAVSKEPEQIHWESIPGTPSAQHQVLHNYLETDNTMFNQDSRHVSLMGSENIALEKDSSDAGNFDMASFMLPTPPRECAPGTVADMSIFGTQHPSSFADSLIPQLSHPADMCGSDVYASSSGSPQSPPSLELPTSV</sequence>
<feature type="compositionally biased region" description="Low complexity" evidence="1">
    <location>
        <begin position="187"/>
        <end position="204"/>
    </location>
</feature>
<evidence type="ECO:0000313" key="2">
    <source>
        <dbReference type="EMBL" id="KAK7054650.1"/>
    </source>
</evidence>
<organism evidence="2 3">
    <name type="scientific">Paramarasmius palmivorus</name>
    <dbReference type="NCBI Taxonomy" id="297713"/>
    <lineage>
        <taxon>Eukaryota</taxon>
        <taxon>Fungi</taxon>
        <taxon>Dikarya</taxon>
        <taxon>Basidiomycota</taxon>
        <taxon>Agaricomycotina</taxon>
        <taxon>Agaricomycetes</taxon>
        <taxon>Agaricomycetidae</taxon>
        <taxon>Agaricales</taxon>
        <taxon>Marasmiineae</taxon>
        <taxon>Marasmiaceae</taxon>
        <taxon>Paramarasmius</taxon>
    </lineage>
</organism>
<reference evidence="2 3" key="1">
    <citation type="submission" date="2024-01" db="EMBL/GenBank/DDBJ databases">
        <title>A draft genome for a cacao thread blight-causing isolate of Paramarasmius palmivorus.</title>
        <authorList>
            <person name="Baruah I.K."/>
            <person name="Bukari Y."/>
            <person name="Amoako-Attah I."/>
            <person name="Meinhardt L.W."/>
            <person name="Bailey B.A."/>
            <person name="Cohen S.P."/>
        </authorList>
    </citation>
    <scope>NUCLEOTIDE SEQUENCE [LARGE SCALE GENOMIC DNA]</scope>
    <source>
        <strain evidence="2 3">GH-12</strain>
    </source>
</reference>